<reference evidence="1 2" key="1">
    <citation type="submission" date="2021-01" db="EMBL/GenBank/DDBJ databases">
        <title>Sequencing the genomes of 1000 actinobacteria strains.</title>
        <authorList>
            <person name="Klenk H.-P."/>
        </authorList>
    </citation>
    <scope>NUCLEOTIDE SEQUENCE [LARGE SCALE GENOMIC DNA]</scope>
    <source>
        <strain evidence="1 2">DSM 46000</strain>
    </source>
</reference>
<organism evidence="1 2">
    <name type="scientific">Oerskovia jenensis</name>
    <dbReference type="NCBI Taxonomy" id="162169"/>
    <lineage>
        <taxon>Bacteria</taxon>
        <taxon>Bacillati</taxon>
        <taxon>Actinomycetota</taxon>
        <taxon>Actinomycetes</taxon>
        <taxon>Micrococcales</taxon>
        <taxon>Cellulomonadaceae</taxon>
        <taxon>Oerskovia</taxon>
    </lineage>
</organism>
<dbReference type="EMBL" id="JAFBBO010000001">
    <property type="protein sequence ID" value="MBM7478959.1"/>
    <property type="molecule type" value="Genomic_DNA"/>
</dbReference>
<gene>
    <name evidence="1" type="ORF">JOD49_001879</name>
</gene>
<dbReference type="Proteomes" id="UP000698059">
    <property type="component" value="Unassembled WGS sequence"/>
</dbReference>
<evidence type="ECO:0000313" key="1">
    <source>
        <dbReference type="EMBL" id="MBM7478959.1"/>
    </source>
</evidence>
<dbReference type="RefSeq" id="WP_205306972.1">
    <property type="nucleotide sequence ID" value="NZ_BAAAVF010000009.1"/>
</dbReference>
<protein>
    <submittedName>
        <fullName evidence="1">Uncharacterized protein</fullName>
    </submittedName>
</protein>
<accession>A0ABS2LEW2</accession>
<proteinExistence type="predicted"/>
<keyword evidence="2" id="KW-1185">Reference proteome</keyword>
<comment type="caution">
    <text evidence="1">The sequence shown here is derived from an EMBL/GenBank/DDBJ whole genome shotgun (WGS) entry which is preliminary data.</text>
</comment>
<evidence type="ECO:0000313" key="2">
    <source>
        <dbReference type="Proteomes" id="UP000698059"/>
    </source>
</evidence>
<sequence>MIERIDPEQTGVWDITTYSGAVYRLRVPPDARATVVRRPGIGGSAPQRGLRRDHTPIEVVAWGSYDHLDGLTAGISLGRCVLFVLEPLGPDGEATVRVTTPVAGIAPRSQPDLGQSPN</sequence>
<name>A0ABS2LEW2_9CELL</name>